<reference evidence="1 2" key="1">
    <citation type="submission" date="2021-04" db="EMBL/GenBank/DDBJ databases">
        <title>The genome sequence of Ideonella sp. 3Y2.</title>
        <authorList>
            <person name="Liu Y."/>
        </authorList>
    </citation>
    <scope>NUCLEOTIDE SEQUENCE [LARGE SCALE GENOMIC DNA]</scope>
    <source>
        <strain evidence="1 2">3Y2</strain>
    </source>
</reference>
<dbReference type="Proteomes" id="UP000676246">
    <property type="component" value="Unassembled WGS sequence"/>
</dbReference>
<organism evidence="1 2">
    <name type="scientific">Ideonella alba</name>
    <dbReference type="NCBI Taxonomy" id="2824118"/>
    <lineage>
        <taxon>Bacteria</taxon>
        <taxon>Pseudomonadati</taxon>
        <taxon>Pseudomonadota</taxon>
        <taxon>Betaproteobacteria</taxon>
        <taxon>Burkholderiales</taxon>
        <taxon>Sphaerotilaceae</taxon>
        <taxon>Ideonella</taxon>
    </lineage>
</organism>
<evidence type="ECO:0000313" key="2">
    <source>
        <dbReference type="Proteomes" id="UP000676246"/>
    </source>
</evidence>
<proteinExistence type="predicted"/>
<dbReference type="RefSeq" id="WP_210857249.1">
    <property type="nucleotide sequence ID" value="NZ_JAGQDD010000034.1"/>
</dbReference>
<gene>
    <name evidence="1" type="ORF">KAK03_24195</name>
</gene>
<protein>
    <submittedName>
        <fullName evidence="1">Uncharacterized protein</fullName>
    </submittedName>
</protein>
<comment type="caution">
    <text evidence="1">The sequence shown here is derived from an EMBL/GenBank/DDBJ whole genome shotgun (WGS) entry which is preliminary data.</text>
</comment>
<name>A0A940YPP8_9BURK</name>
<dbReference type="EMBL" id="JAGQDD010000034">
    <property type="protein sequence ID" value="MBQ0933584.1"/>
    <property type="molecule type" value="Genomic_DNA"/>
</dbReference>
<dbReference type="AlphaFoldDB" id="A0A940YPP8"/>
<accession>A0A940YPP8</accession>
<keyword evidence="2" id="KW-1185">Reference proteome</keyword>
<sequence length="184" mass="21172">MQAQPTPNEQPQFPIQELEQIESAIQASQRWIATLQVRRALLTAELDRLTRPQPAPTSAPQKTMIGPGLEYRGVMTRHWNYIDIHIDLLQRLWTEFPDRREAMAQAMGCYGTTRAYVAKSHAELFPGQSIAWAQRYSRQLVPGWYADTNLNRERMRRILPAAVSAAGLKWGEDVKTFWRATPVR</sequence>
<evidence type="ECO:0000313" key="1">
    <source>
        <dbReference type="EMBL" id="MBQ0933584.1"/>
    </source>
</evidence>